<keyword evidence="2" id="KW-1185">Reference proteome</keyword>
<proteinExistence type="predicted"/>
<evidence type="ECO:0000313" key="2">
    <source>
        <dbReference type="Proteomes" id="UP000324222"/>
    </source>
</evidence>
<comment type="caution">
    <text evidence="1">The sequence shown here is derived from an EMBL/GenBank/DDBJ whole genome shotgun (WGS) entry which is preliminary data.</text>
</comment>
<dbReference type="EMBL" id="VSRR010017778">
    <property type="protein sequence ID" value="MPC60671.1"/>
    <property type="molecule type" value="Genomic_DNA"/>
</dbReference>
<accession>A0A5B7GKL9</accession>
<gene>
    <name evidence="1" type="ORF">E2C01_054727</name>
</gene>
<name>A0A5B7GKL9_PORTR</name>
<dbReference type="AlphaFoldDB" id="A0A5B7GKL9"/>
<dbReference type="Proteomes" id="UP000324222">
    <property type="component" value="Unassembled WGS sequence"/>
</dbReference>
<organism evidence="1 2">
    <name type="scientific">Portunus trituberculatus</name>
    <name type="common">Swimming crab</name>
    <name type="synonym">Neptunus trituberculatus</name>
    <dbReference type="NCBI Taxonomy" id="210409"/>
    <lineage>
        <taxon>Eukaryota</taxon>
        <taxon>Metazoa</taxon>
        <taxon>Ecdysozoa</taxon>
        <taxon>Arthropoda</taxon>
        <taxon>Crustacea</taxon>
        <taxon>Multicrustacea</taxon>
        <taxon>Malacostraca</taxon>
        <taxon>Eumalacostraca</taxon>
        <taxon>Eucarida</taxon>
        <taxon>Decapoda</taxon>
        <taxon>Pleocyemata</taxon>
        <taxon>Brachyura</taxon>
        <taxon>Eubrachyura</taxon>
        <taxon>Portunoidea</taxon>
        <taxon>Portunidae</taxon>
        <taxon>Portuninae</taxon>
        <taxon>Portunus</taxon>
    </lineage>
</organism>
<reference evidence="1 2" key="1">
    <citation type="submission" date="2019-05" db="EMBL/GenBank/DDBJ databases">
        <title>Another draft genome of Portunus trituberculatus and its Hox gene families provides insights of decapod evolution.</title>
        <authorList>
            <person name="Jeong J.-H."/>
            <person name="Song I."/>
            <person name="Kim S."/>
            <person name="Choi T."/>
            <person name="Kim D."/>
            <person name="Ryu S."/>
            <person name="Kim W."/>
        </authorList>
    </citation>
    <scope>NUCLEOTIDE SEQUENCE [LARGE SCALE GENOMIC DNA]</scope>
    <source>
        <tissue evidence="1">Muscle</tissue>
    </source>
</reference>
<evidence type="ECO:0000313" key="1">
    <source>
        <dbReference type="EMBL" id="MPC60671.1"/>
    </source>
</evidence>
<sequence length="85" mass="9591">MQLAMKKKAFLVNPRNKQKFIYFIGSELEKAGVNLHHSAGDADYYIVSTACIITKRTSVAVVGEDTDMLVLLLHHLSPRHHVIFL</sequence>
<protein>
    <submittedName>
        <fullName evidence="1">Uncharacterized protein</fullName>
    </submittedName>
</protein>